<evidence type="ECO:0000313" key="1">
    <source>
        <dbReference type="EMBL" id="RUT02920.1"/>
    </source>
</evidence>
<sequence>MSRNKLSQNAVDTTTKTVEDLKAGDRIQSNHPYFAGTGMVDSLPSTDGAVVQLASGERQYIPLKYLRLSVDATENPSEPAVGSSLERLETISLEAISPETIASDVVEPLTPDEERERHRLELRVERAFFEAGKALTQLRDQKLYRSTHKTFEAYCQARFGFSRRHPYRLIEAASVFENLCPIGTQNDLPTNERQILPTSERQVRDLVSLEPQQQREIWHRAVCVAGGKVPSSQIVKSIVERLKEKPSCYATDFCNVGDVFTLTRLEGVERKYNCYPCVATKLKDFTIEVEVFDGTLAVKPENLRPIDDPDVCRQLPAILERIRQLRDVGLLDRGAEAVLQHLGRQTYLTDLEVELLTFLEQRYGVCAPTVDAS</sequence>
<dbReference type="EMBL" id="RSCK01000105">
    <property type="protein sequence ID" value="RUT02920.1"/>
    <property type="molecule type" value="Genomic_DNA"/>
</dbReference>
<evidence type="ECO:0000313" key="2">
    <source>
        <dbReference type="Proteomes" id="UP000282574"/>
    </source>
</evidence>
<keyword evidence="2" id="KW-1185">Reference proteome</keyword>
<dbReference type="RefSeq" id="WP_241994423.1">
    <property type="nucleotide sequence ID" value="NZ_JAVKZF010000001.1"/>
</dbReference>
<protein>
    <submittedName>
        <fullName evidence="1">Uncharacterized protein</fullName>
    </submittedName>
</protein>
<gene>
    <name evidence="1" type="ORF">DSM107010_61870</name>
</gene>
<reference evidence="1 2" key="1">
    <citation type="journal article" date="2019" name="Genome Biol. Evol.">
        <title>Day and night: Metabolic profiles and evolutionary relationships of six axenic non-marine cyanobacteria.</title>
        <authorList>
            <person name="Will S.E."/>
            <person name="Henke P."/>
            <person name="Boedeker C."/>
            <person name="Huang S."/>
            <person name="Brinkmann H."/>
            <person name="Rohde M."/>
            <person name="Jarek M."/>
            <person name="Friedl T."/>
            <person name="Seufert S."/>
            <person name="Schumacher M."/>
            <person name="Overmann J."/>
            <person name="Neumann-Schaal M."/>
            <person name="Petersen J."/>
        </authorList>
    </citation>
    <scope>NUCLEOTIDE SEQUENCE [LARGE SCALE GENOMIC DNA]</scope>
    <source>
        <strain evidence="1 2">SAG 39.79</strain>
    </source>
</reference>
<dbReference type="AlphaFoldDB" id="A0AB37UC43"/>
<organism evidence="1 2">
    <name type="scientific">Chroococcidiopsis cubana SAG 39.79</name>
    <dbReference type="NCBI Taxonomy" id="388085"/>
    <lineage>
        <taxon>Bacteria</taxon>
        <taxon>Bacillati</taxon>
        <taxon>Cyanobacteriota</taxon>
        <taxon>Cyanophyceae</taxon>
        <taxon>Chroococcidiopsidales</taxon>
        <taxon>Chroococcidiopsidaceae</taxon>
        <taxon>Chroococcidiopsis</taxon>
    </lineage>
</organism>
<name>A0AB37UC43_9CYAN</name>
<accession>A0AB37UC43</accession>
<comment type="caution">
    <text evidence="1">The sequence shown here is derived from an EMBL/GenBank/DDBJ whole genome shotgun (WGS) entry which is preliminary data.</text>
</comment>
<proteinExistence type="predicted"/>
<dbReference type="Proteomes" id="UP000282574">
    <property type="component" value="Unassembled WGS sequence"/>
</dbReference>